<comment type="caution">
    <text evidence="8">The sequence shown here is derived from an EMBL/GenBank/DDBJ whole genome shotgun (WGS) entry which is preliminary data.</text>
</comment>
<keyword evidence="4" id="KW-0378">Hydrolase</keyword>
<evidence type="ECO:0000313" key="12">
    <source>
        <dbReference type="Proteomes" id="UP001140206"/>
    </source>
</evidence>
<evidence type="ECO:0000256" key="3">
    <source>
        <dbReference type="ARBA" id="ARBA00013229"/>
    </source>
</evidence>
<dbReference type="SUPFAM" id="SSF51126">
    <property type="entry name" value="Pectin lyase-like"/>
    <property type="match status" value="1"/>
</dbReference>
<evidence type="ECO:0000256" key="4">
    <source>
        <dbReference type="ARBA" id="ARBA00022801"/>
    </source>
</evidence>
<dbReference type="GO" id="GO:0030599">
    <property type="term" value="F:pectinesterase activity"/>
    <property type="evidence" value="ECO:0007669"/>
    <property type="project" value="UniProtKB-EC"/>
</dbReference>
<evidence type="ECO:0000313" key="9">
    <source>
        <dbReference type="EMBL" id="KAJ4772671.1"/>
    </source>
</evidence>
<comment type="similarity">
    <text evidence="2">Belongs to the pectinesterase family.</text>
</comment>
<dbReference type="EMBL" id="JAMFTS010000001">
    <property type="protein sequence ID" value="KAJ4804873.1"/>
    <property type="molecule type" value="Genomic_DNA"/>
</dbReference>
<evidence type="ECO:0000313" key="11">
    <source>
        <dbReference type="EMBL" id="KAJ4804873.1"/>
    </source>
</evidence>
<dbReference type="Proteomes" id="UP001140206">
    <property type="component" value="Chromosome 1"/>
</dbReference>
<feature type="compositionally biased region" description="Polar residues" evidence="6">
    <location>
        <begin position="208"/>
        <end position="243"/>
    </location>
</feature>
<evidence type="ECO:0000256" key="2">
    <source>
        <dbReference type="ARBA" id="ARBA00008891"/>
    </source>
</evidence>
<evidence type="ECO:0000313" key="10">
    <source>
        <dbReference type="EMBL" id="KAJ4779416.1"/>
    </source>
</evidence>
<dbReference type="EMBL" id="JAMFTS010000003">
    <property type="protein sequence ID" value="KAJ4772671.1"/>
    <property type="molecule type" value="Genomic_DNA"/>
</dbReference>
<dbReference type="InterPro" id="IPR011050">
    <property type="entry name" value="Pectin_lyase_fold/virulence"/>
</dbReference>
<dbReference type="InterPro" id="IPR012334">
    <property type="entry name" value="Pectin_lyas_fold"/>
</dbReference>
<gene>
    <name evidence="8" type="ORF">LUZ62_000205</name>
    <name evidence="11" type="ORF">LUZ62_017439</name>
    <name evidence="9" type="ORF">LUZ62_056928</name>
    <name evidence="10" type="ORF">LUZ62_063673</name>
</gene>
<accession>A0AAV8ATR1</accession>
<dbReference type="GO" id="GO:0045490">
    <property type="term" value="P:pectin catabolic process"/>
    <property type="evidence" value="ECO:0007669"/>
    <property type="project" value="TreeGrafter"/>
</dbReference>
<sequence>MEAPFTPLFPLQNSHDYKSNPAVGVAAAIQGDKCSFYDCKFLGYQDTLCDYQGRHYFKQCWIEGGIDFIFGRAASIYEGCTLNSILVDNGPGFITAHGKMNLSAPGGFVFKDCKITGSGTMYLGRPWNDHSTVLFYKTSMSDIVVPQGWSSWRQHDMSQVTFAEESCTGPGSNKGQRVKWEKQLSAQQWENFLGSEFINQDGWIEQQTPLNSPSKRLKSFQGSKSQPTQKSPNSFQGPSLQPTPKSPYSFHGPSPQPTVDARYPTFFRKIQKYQKELHRFSSTMKLLKYLYS</sequence>
<dbReference type="Pfam" id="PF01095">
    <property type="entry name" value="Pectinesterase"/>
    <property type="match status" value="1"/>
</dbReference>
<evidence type="ECO:0000259" key="7">
    <source>
        <dbReference type="Pfam" id="PF01095"/>
    </source>
</evidence>
<organism evidence="8 12">
    <name type="scientific">Rhynchospora pubera</name>
    <dbReference type="NCBI Taxonomy" id="906938"/>
    <lineage>
        <taxon>Eukaryota</taxon>
        <taxon>Viridiplantae</taxon>
        <taxon>Streptophyta</taxon>
        <taxon>Embryophyta</taxon>
        <taxon>Tracheophyta</taxon>
        <taxon>Spermatophyta</taxon>
        <taxon>Magnoliopsida</taxon>
        <taxon>Liliopsida</taxon>
        <taxon>Poales</taxon>
        <taxon>Cyperaceae</taxon>
        <taxon>Cyperoideae</taxon>
        <taxon>Rhynchosporeae</taxon>
        <taxon>Rhynchospora</taxon>
    </lineage>
</organism>
<evidence type="ECO:0000256" key="1">
    <source>
        <dbReference type="ARBA" id="ARBA00005184"/>
    </source>
</evidence>
<dbReference type="EMBL" id="JAMFTS010005174">
    <property type="protein sequence ID" value="KAJ4733952.1"/>
    <property type="molecule type" value="Genomic_DNA"/>
</dbReference>
<keyword evidence="12" id="KW-1185">Reference proteome</keyword>
<proteinExistence type="inferred from homology"/>
<keyword evidence="5" id="KW-0063">Aspartyl esterase</keyword>
<protein>
    <recommendedName>
        <fullName evidence="3">pectinesterase</fullName>
        <ecNumber evidence="3">3.1.1.11</ecNumber>
    </recommendedName>
</protein>
<dbReference type="Gene3D" id="2.160.20.10">
    <property type="entry name" value="Single-stranded right-handed beta-helix, Pectin lyase-like"/>
    <property type="match status" value="1"/>
</dbReference>
<reference evidence="8" key="1">
    <citation type="submission" date="2022-08" db="EMBL/GenBank/DDBJ databases">
        <authorList>
            <person name="Marques A."/>
        </authorList>
    </citation>
    <scope>NUCLEOTIDE SEQUENCE</scope>
    <source>
        <strain evidence="8">RhyPub2mFocal</strain>
        <tissue evidence="8">Leaves</tissue>
    </source>
</reference>
<feature type="region of interest" description="Disordered" evidence="6">
    <location>
        <begin position="208"/>
        <end position="261"/>
    </location>
</feature>
<dbReference type="GO" id="GO:0042545">
    <property type="term" value="P:cell wall modification"/>
    <property type="evidence" value="ECO:0007669"/>
    <property type="project" value="InterPro"/>
</dbReference>
<evidence type="ECO:0000313" key="8">
    <source>
        <dbReference type="EMBL" id="KAJ4733952.1"/>
    </source>
</evidence>
<dbReference type="Proteomes" id="UP001140206">
    <property type="component" value="Chromosome 3"/>
</dbReference>
<name>A0AAV8ATR1_9POAL</name>
<feature type="domain" description="Pectinesterase catalytic" evidence="7">
    <location>
        <begin position="24"/>
        <end position="200"/>
    </location>
</feature>
<comment type="pathway">
    <text evidence="1">Glycan metabolism; pectin degradation; 2-dehydro-3-deoxy-D-gluconate from pectin: step 1/5.</text>
</comment>
<evidence type="ECO:0000256" key="6">
    <source>
        <dbReference type="SAM" id="MobiDB-lite"/>
    </source>
</evidence>
<dbReference type="InterPro" id="IPR000070">
    <property type="entry name" value="Pectinesterase_cat"/>
</dbReference>
<dbReference type="AlphaFoldDB" id="A0AAV8ATR1"/>
<dbReference type="EC" id="3.1.1.11" evidence="3"/>
<evidence type="ECO:0000256" key="5">
    <source>
        <dbReference type="ARBA" id="ARBA00023085"/>
    </source>
</evidence>
<dbReference type="EMBL" id="JAMFTS010000003">
    <property type="protein sequence ID" value="KAJ4779416.1"/>
    <property type="molecule type" value="Genomic_DNA"/>
</dbReference>
<dbReference type="PANTHER" id="PTHR31321:SF134">
    <property type="entry name" value="PECTINESTERASE"/>
    <property type="match status" value="1"/>
</dbReference>
<dbReference type="PANTHER" id="PTHR31321">
    <property type="entry name" value="ACYL-COA THIOESTER HYDROLASE YBHC-RELATED"/>
    <property type="match status" value="1"/>
</dbReference>